<dbReference type="AlphaFoldDB" id="K3YC23"/>
<dbReference type="PANTHER" id="PTHR31113:SF24">
    <property type="match status" value="1"/>
</dbReference>
<protein>
    <submittedName>
        <fullName evidence="7">Uncharacterized protein</fullName>
    </submittedName>
</protein>
<dbReference type="STRING" id="4555.K3YC23"/>
<keyword evidence="4 6" id="KW-1133">Transmembrane helix</keyword>
<sequence>WADEVRSIRSQCKQRSSSSEALQYSSTHQLRIPLLDIEQEYSSMLRTQSNARFLFKKYQSEEEMEALLETQKDLIPPVLHNIMVHRRTSSEIERAMADYFDASTEAIEICRQLLRNIKDTQSNYQSMDSFLASITDSTASTSASAPLALKSFPVTSNPFCTTTRSNFRQIHDKYSSILQSIRSSHRRLGRKLKIVKAFKKLSRAFLVMACGGASAAAIGAASHRLFFGVLIGAAAAGLLPIALKRRIAGKARKEKGSSKTCMSLLRLQEQLDTAAKGTYVLGQDLDTVSNLVVRLSDGIERENAMARCCEERSGERSSVLEMVNELRRSCSSSRRLTDELEEHVCLLLATIHKARILVIQEISKKA</sequence>
<proteinExistence type="inferred from homology"/>
<dbReference type="InterPro" id="IPR007749">
    <property type="entry name" value="DUF677"/>
</dbReference>
<dbReference type="InParanoid" id="K3YC23"/>
<dbReference type="Pfam" id="PF05055">
    <property type="entry name" value="DUF677"/>
    <property type="match status" value="1"/>
</dbReference>
<evidence type="ECO:0000256" key="2">
    <source>
        <dbReference type="ARBA" id="ARBA00009074"/>
    </source>
</evidence>
<dbReference type="PANTHER" id="PTHR31113">
    <property type="entry name" value="UPF0496 PROTEIN 3-RELATED"/>
    <property type="match status" value="1"/>
</dbReference>
<keyword evidence="5 6" id="KW-0472">Membrane</keyword>
<dbReference type="Proteomes" id="UP000004995">
    <property type="component" value="Unassembled WGS sequence"/>
</dbReference>
<evidence type="ECO:0000256" key="3">
    <source>
        <dbReference type="ARBA" id="ARBA00022692"/>
    </source>
</evidence>
<organism evidence="7 8">
    <name type="scientific">Setaria italica</name>
    <name type="common">Foxtail millet</name>
    <name type="synonym">Panicum italicum</name>
    <dbReference type="NCBI Taxonomy" id="4555"/>
    <lineage>
        <taxon>Eukaryota</taxon>
        <taxon>Viridiplantae</taxon>
        <taxon>Streptophyta</taxon>
        <taxon>Embryophyta</taxon>
        <taxon>Tracheophyta</taxon>
        <taxon>Spermatophyta</taxon>
        <taxon>Magnoliopsida</taxon>
        <taxon>Liliopsida</taxon>
        <taxon>Poales</taxon>
        <taxon>Poaceae</taxon>
        <taxon>PACMAD clade</taxon>
        <taxon>Panicoideae</taxon>
        <taxon>Panicodae</taxon>
        <taxon>Paniceae</taxon>
        <taxon>Cenchrinae</taxon>
        <taxon>Setaria</taxon>
    </lineage>
</organism>
<dbReference type="Gramene" id="KQK97254">
    <property type="protein sequence ID" value="KQK97254"/>
    <property type="gene ID" value="SETIT_011767mg"/>
</dbReference>
<dbReference type="eggNOG" id="ENOG502QSPN">
    <property type="taxonomic scope" value="Eukaryota"/>
</dbReference>
<feature type="transmembrane region" description="Helical" evidence="6">
    <location>
        <begin position="225"/>
        <end position="243"/>
    </location>
</feature>
<reference evidence="8" key="1">
    <citation type="journal article" date="2012" name="Nat. Biotechnol.">
        <title>Reference genome sequence of the model plant Setaria.</title>
        <authorList>
            <person name="Bennetzen J.L."/>
            <person name="Schmutz J."/>
            <person name="Wang H."/>
            <person name="Percifield R."/>
            <person name="Hawkins J."/>
            <person name="Pontaroli A.C."/>
            <person name="Estep M."/>
            <person name="Feng L."/>
            <person name="Vaughn J.N."/>
            <person name="Grimwood J."/>
            <person name="Jenkins J."/>
            <person name="Barry K."/>
            <person name="Lindquist E."/>
            <person name="Hellsten U."/>
            <person name="Deshpande S."/>
            <person name="Wang X."/>
            <person name="Wu X."/>
            <person name="Mitros T."/>
            <person name="Triplett J."/>
            <person name="Yang X."/>
            <person name="Ye C.Y."/>
            <person name="Mauro-Herrera M."/>
            <person name="Wang L."/>
            <person name="Li P."/>
            <person name="Sharma M."/>
            <person name="Sharma R."/>
            <person name="Ronald P.C."/>
            <person name="Panaud O."/>
            <person name="Kellogg E.A."/>
            <person name="Brutnell T.P."/>
            <person name="Doust A.N."/>
            <person name="Tuskan G.A."/>
            <person name="Rokhsar D."/>
            <person name="Devos K.M."/>
        </authorList>
    </citation>
    <scope>NUCLEOTIDE SEQUENCE [LARGE SCALE GENOMIC DNA]</scope>
    <source>
        <strain evidence="8">cv. Yugu1</strain>
    </source>
</reference>
<reference evidence="7" key="2">
    <citation type="submission" date="2018-08" db="UniProtKB">
        <authorList>
            <consortium name="EnsemblPlants"/>
        </authorList>
    </citation>
    <scope>IDENTIFICATION</scope>
    <source>
        <strain evidence="7">Yugu1</strain>
    </source>
</reference>
<evidence type="ECO:0000256" key="1">
    <source>
        <dbReference type="ARBA" id="ARBA00004370"/>
    </source>
</evidence>
<evidence type="ECO:0000256" key="5">
    <source>
        <dbReference type="ARBA" id="ARBA00023136"/>
    </source>
</evidence>
<dbReference type="EnsemblPlants" id="KQK97254">
    <property type="protein sequence ID" value="KQK97254"/>
    <property type="gene ID" value="SETIT_011767mg"/>
</dbReference>
<dbReference type="GO" id="GO:0016020">
    <property type="term" value="C:membrane"/>
    <property type="evidence" value="ECO:0007669"/>
    <property type="project" value="UniProtKB-SubCell"/>
</dbReference>
<evidence type="ECO:0000313" key="8">
    <source>
        <dbReference type="Proteomes" id="UP000004995"/>
    </source>
</evidence>
<comment type="subcellular location">
    <subcellularLocation>
        <location evidence="1">Membrane</location>
    </subcellularLocation>
</comment>
<dbReference type="HOGENOM" id="CLU_036033_0_0_1"/>
<evidence type="ECO:0000256" key="4">
    <source>
        <dbReference type="ARBA" id="ARBA00022989"/>
    </source>
</evidence>
<dbReference type="EMBL" id="AGNK02004341">
    <property type="status" value="NOT_ANNOTATED_CDS"/>
    <property type="molecule type" value="Genomic_DNA"/>
</dbReference>
<name>K3YC23_SETIT</name>
<gene>
    <name evidence="7" type="primary">LOC101761976</name>
</gene>
<evidence type="ECO:0000256" key="6">
    <source>
        <dbReference type="SAM" id="Phobius"/>
    </source>
</evidence>
<keyword evidence="8" id="KW-1185">Reference proteome</keyword>
<comment type="similarity">
    <text evidence="2">Belongs to the UPF0496 family.</text>
</comment>
<evidence type="ECO:0000313" key="7">
    <source>
        <dbReference type="EnsemblPlants" id="KQK97254"/>
    </source>
</evidence>
<keyword evidence="3 6" id="KW-0812">Transmembrane</keyword>
<dbReference type="OMA" id="NIMVHRR"/>
<feature type="transmembrane region" description="Helical" evidence="6">
    <location>
        <begin position="201"/>
        <end position="219"/>
    </location>
</feature>
<accession>K3YC23</accession>